<comment type="caution">
    <text evidence="2">The sequence shown here is derived from an EMBL/GenBank/DDBJ whole genome shotgun (WGS) entry which is preliminary data.</text>
</comment>
<reference evidence="2 3" key="1">
    <citation type="journal article" date="2019" name="Sci. Rep.">
        <title>A high-quality genome of Eragrostis curvula grass provides insights into Poaceae evolution and supports new strategies to enhance forage quality.</title>
        <authorList>
            <person name="Carballo J."/>
            <person name="Santos B.A.C.M."/>
            <person name="Zappacosta D."/>
            <person name="Garbus I."/>
            <person name="Selva J.P."/>
            <person name="Gallo C.A."/>
            <person name="Diaz A."/>
            <person name="Albertini E."/>
            <person name="Caccamo M."/>
            <person name="Echenique V."/>
        </authorList>
    </citation>
    <scope>NUCLEOTIDE SEQUENCE [LARGE SCALE GENOMIC DNA]</scope>
    <source>
        <strain evidence="3">cv. Victoria</strain>
        <tissue evidence="2">Leaf</tissue>
    </source>
</reference>
<dbReference type="InterPro" id="IPR044173">
    <property type="entry name" value="CASPL"/>
</dbReference>
<feature type="transmembrane region" description="Helical" evidence="1">
    <location>
        <begin position="80"/>
        <end position="102"/>
    </location>
</feature>
<protein>
    <recommendedName>
        <fullName evidence="4">CASP-like protein</fullName>
    </recommendedName>
</protein>
<dbReference type="PANTHER" id="PTHR36488">
    <property type="entry name" value="CASP-LIKE PROTEIN 1U1"/>
    <property type="match status" value="1"/>
</dbReference>
<feature type="transmembrane region" description="Helical" evidence="1">
    <location>
        <begin position="21"/>
        <end position="45"/>
    </location>
</feature>
<keyword evidence="3" id="KW-1185">Reference proteome</keyword>
<evidence type="ECO:0000256" key="1">
    <source>
        <dbReference type="SAM" id="Phobius"/>
    </source>
</evidence>
<keyword evidence="1" id="KW-1133">Transmembrane helix</keyword>
<dbReference type="Proteomes" id="UP000324897">
    <property type="component" value="Chromosome 2"/>
</dbReference>
<sequence>MTCSSSSSSGGDEKPESSTKCANAISIAARIAAMGLAVAAAALMATRARAPSTPLTARAPAPSPTATTAPTCTLQYKTHMFLVIANAMAAFLGAIAVFLSVWKKGETRSRAC</sequence>
<accession>A0A5J9UJ48</accession>
<feature type="non-terminal residue" evidence="2">
    <location>
        <position position="1"/>
    </location>
</feature>
<gene>
    <name evidence="2" type="ORF">EJB05_26185</name>
</gene>
<dbReference type="Gramene" id="TVU23803">
    <property type="protein sequence ID" value="TVU23803"/>
    <property type="gene ID" value="EJB05_26185"/>
</dbReference>
<dbReference type="AlphaFoldDB" id="A0A5J9UJ48"/>
<keyword evidence="1" id="KW-0812">Transmembrane</keyword>
<dbReference type="PANTHER" id="PTHR36488:SF7">
    <property type="entry name" value="CASP-LIKE PROTEIN 1U3"/>
    <property type="match status" value="1"/>
</dbReference>
<dbReference type="EMBL" id="RWGY01000013">
    <property type="protein sequence ID" value="TVU23803.1"/>
    <property type="molecule type" value="Genomic_DNA"/>
</dbReference>
<name>A0A5J9UJ48_9POAL</name>
<evidence type="ECO:0000313" key="3">
    <source>
        <dbReference type="Proteomes" id="UP000324897"/>
    </source>
</evidence>
<evidence type="ECO:0008006" key="4">
    <source>
        <dbReference type="Google" id="ProtNLM"/>
    </source>
</evidence>
<evidence type="ECO:0000313" key="2">
    <source>
        <dbReference type="EMBL" id="TVU23803.1"/>
    </source>
</evidence>
<keyword evidence="1" id="KW-0472">Membrane</keyword>
<organism evidence="2 3">
    <name type="scientific">Eragrostis curvula</name>
    <name type="common">weeping love grass</name>
    <dbReference type="NCBI Taxonomy" id="38414"/>
    <lineage>
        <taxon>Eukaryota</taxon>
        <taxon>Viridiplantae</taxon>
        <taxon>Streptophyta</taxon>
        <taxon>Embryophyta</taxon>
        <taxon>Tracheophyta</taxon>
        <taxon>Spermatophyta</taxon>
        <taxon>Magnoliopsida</taxon>
        <taxon>Liliopsida</taxon>
        <taxon>Poales</taxon>
        <taxon>Poaceae</taxon>
        <taxon>PACMAD clade</taxon>
        <taxon>Chloridoideae</taxon>
        <taxon>Eragrostideae</taxon>
        <taxon>Eragrostidinae</taxon>
        <taxon>Eragrostis</taxon>
    </lineage>
</organism>
<proteinExistence type="predicted"/>